<evidence type="ECO:0000256" key="4">
    <source>
        <dbReference type="ARBA" id="ARBA00022989"/>
    </source>
</evidence>
<dbReference type="EMBL" id="LXEU01000047">
    <property type="protein sequence ID" value="OAT52826.1"/>
    <property type="molecule type" value="Genomic_DNA"/>
</dbReference>
<keyword evidence="5 6" id="KW-0472">Membrane</keyword>
<proteinExistence type="inferred from homology"/>
<evidence type="ECO:0000256" key="1">
    <source>
        <dbReference type="ARBA" id="ARBA00004141"/>
    </source>
</evidence>
<evidence type="ECO:0000313" key="7">
    <source>
        <dbReference type="EMBL" id="OAT52826.1"/>
    </source>
</evidence>
<dbReference type="PANTHER" id="PTHR30238:SF4">
    <property type="entry name" value="SLL1022 PROTEIN"/>
    <property type="match status" value="1"/>
</dbReference>
<dbReference type="GO" id="GO:0016020">
    <property type="term" value="C:membrane"/>
    <property type="evidence" value="ECO:0007669"/>
    <property type="project" value="UniProtKB-SubCell"/>
</dbReference>
<accession>A0A1B7JY67</accession>
<protein>
    <submittedName>
        <fullName evidence="7">Putative transport protein</fullName>
    </submittedName>
</protein>
<feature type="transmembrane region" description="Helical" evidence="6">
    <location>
        <begin position="124"/>
        <end position="142"/>
    </location>
</feature>
<feature type="transmembrane region" description="Helical" evidence="6">
    <location>
        <begin position="12"/>
        <end position="36"/>
    </location>
</feature>
<dbReference type="Pfam" id="PF03741">
    <property type="entry name" value="TerC"/>
    <property type="match status" value="1"/>
</dbReference>
<dbReference type="RefSeq" id="WP_064545365.1">
    <property type="nucleotide sequence ID" value="NZ_LXEU01000047.1"/>
</dbReference>
<sequence length="253" mass="28024">MLIWLLDPDIWLTLVTLTFLEIILGVDNIIFLSLVVAKLPAAQQNLARRMGLGGAMIMRILLLVSIAWLAHLTVPLFTLMHFPVSFRTLILLCGGLFLIYKSCQEIRCEIRQEEEAHGEGRNQLSLAGAIVQIMLLDIVFSLDSVITAVGLSQHIFIMISAVIIAVGVMMFAAKAIGDFVNATPSIKILALTFLLFVGVLLVADSIEIHIAKGYLYFAIFFSLTVEIINIIRNKKIITVSNQHNPLAQLEINK</sequence>
<dbReference type="Proteomes" id="UP000078386">
    <property type="component" value="Unassembled WGS sequence"/>
</dbReference>
<gene>
    <name evidence="7" type="ORF">M989_02290</name>
</gene>
<feature type="transmembrane region" description="Helical" evidence="6">
    <location>
        <begin position="57"/>
        <end position="78"/>
    </location>
</feature>
<dbReference type="InterPro" id="IPR005496">
    <property type="entry name" value="Integral_membrane_TerC"/>
</dbReference>
<name>A0A1B7JY67_9ENTR</name>
<dbReference type="PANTHER" id="PTHR30238">
    <property type="entry name" value="MEMBRANE BOUND PREDICTED REDOX MODULATOR"/>
    <property type="match status" value="1"/>
</dbReference>
<keyword evidence="3 6" id="KW-0812">Transmembrane</keyword>
<keyword evidence="8" id="KW-1185">Reference proteome</keyword>
<evidence type="ECO:0000313" key="8">
    <source>
        <dbReference type="Proteomes" id="UP000078386"/>
    </source>
</evidence>
<reference evidence="7 8" key="1">
    <citation type="submission" date="2016-04" db="EMBL/GenBank/DDBJ databases">
        <title>ATOL: Assembling a taxonomically balanced genome-scale reconstruction of the evolutionary history of the Enterobacteriaceae.</title>
        <authorList>
            <person name="Plunkett G.III."/>
            <person name="Neeno-Eckwall E.C."/>
            <person name="Glasner J.D."/>
            <person name="Perna N.T."/>
        </authorList>
    </citation>
    <scope>NUCLEOTIDE SEQUENCE [LARGE SCALE GENOMIC DNA]</scope>
    <source>
        <strain evidence="7 8">ATCC 51603</strain>
    </source>
</reference>
<feature type="transmembrane region" description="Helical" evidence="6">
    <location>
        <begin position="214"/>
        <end position="231"/>
    </location>
</feature>
<organism evidence="7 8">
    <name type="scientific">Kluyvera georgiana ATCC 51603</name>
    <dbReference type="NCBI Taxonomy" id="1354264"/>
    <lineage>
        <taxon>Bacteria</taxon>
        <taxon>Pseudomonadati</taxon>
        <taxon>Pseudomonadota</taxon>
        <taxon>Gammaproteobacteria</taxon>
        <taxon>Enterobacterales</taxon>
        <taxon>Enterobacteriaceae</taxon>
        <taxon>Kluyvera</taxon>
    </lineage>
</organism>
<comment type="caution">
    <text evidence="7">The sequence shown here is derived from an EMBL/GenBank/DDBJ whole genome shotgun (WGS) entry which is preliminary data.</text>
</comment>
<comment type="subcellular location">
    <subcellularLocation>
        <location evidence="1">Membrane</location>
        <topology evidence="1">Multi-pass membrane protein</topology>
    </subcellularLocation>
</comment>
<evidence type="ECO:0000256" key="2">
    <source>
        <dbReference type="ARBA" id="ARBA00007511"/>
    </source>
</evidence>
<evidence type="ECO:0000256" key="5">
    <source>
        <dbReference type="ARBA" id="ARBA00023136"/>
    </source>
</evidence>
<evidence type="ECO:0000256" key="6">
    <source>
        <dbReference type="SAM" id="Phobius"/>
    </source>
</evidence>
<feature type="transmembrane region" description="Helical" evidence="6">
    <location>
        <begin position="154"/>
        <end position="176"/>
    </location>
</feature>
<comment type="similarity">
    <text evidence="2">Belongs to the TerC family.</text>
</comment>
<keyword evidence="4 6" id="KW-1133">Transmembrane helix</keyword>
<feature type="transmembrane region" description="Helical" evidence="6">
    <location>
        <begin position="84"/>
        <end position="103"/>
    </location>
</feature>
<feature type="transmembrane region" description="Helical" evidence="6">
    <location>
        <begin position="188"/>
        <end position="208"/>
    </location>
</feature>
<dbReference type="PATRIC" id="fig|1354264.4.peg.2379"/>
<dbReference type="AlphaFoldDB" id="A0A1B7JY67"/>
<evidence type="ECO:0000256" key="3">
    <source>
        <dbReference type="ARBA" id="ARBA00022692"/>
    </source>
</evidence>